<dbReference type="GO" id="GO:0047911">
    <property type="term" value="F:galacturan 1,4-alpha-galacturonidase activity"/>
    <property type="evidence" value="ECO:0007669"/>
    <property type="project" value="UniProtKB-EC"/>
</dbReference>
<evidence type="ECO:0000256" key="1">
    <source>
        <dbReference type="ARBA" id="ARBA00004613"/>
    </source>
</evidence>
<dbReference type="InterPro" id="IPR000743">
    <property type="entry name" value="Glyco_hydro_28"/>
</dbReference>
<evidence type="ECO:0000256" key="18">
    <source>
        <dbReference type="SAM" id="SignalP"/>
    </source>
</evidence>
<evidence type="ECO:0000256" key="13">
    <source>
        <dbReference type="ARBA" id="ARBA00037312"/>
    </source>
</evidence>
<keyword evidence="20" id="KW-1185">Reference proteome</keyword>
<keyword evidence="11" id="KW-0961">Cell wall biogenesis/degradation</keyword>
<evidence type="ECO:0000256" key="4">
    <source>
        <dbReference type="ARBA" id="ARBA00022729"/>
    </source>
</evidence>
<feature type="chain" id="PRO_5013641199" description="galacturonan 1,4-alpha-galacturonidase" evidence="18">
    <location>
        <begin position="22"/>
        <end position="412"/>
    </location>
</feature>
<evidence type="ECO:0000313" key="19">
    <source>
        <dbReference type="EMBL" id="PIL33799.1"/>
    </source>
</evidence>
<dbReference type="PROSITE" id="PS00502">
    <property type="entry name" value="POLYGALACTURONASE"/>
    <property type="match status" value="1"/>
</dbReference>
<dbReference type="Pfam" id="PF00295">
    <property type="entry name" value="Glyco_hydro_28"/>
    <property type="match status" value="1"/>
</dbReference>
<evidence type="ECO:0000256" key="6">
    <source>
        <dbReference type="ARBA" id="ARBA00022801"/>
    </source>
</evidence>
<keyword evidence="8" id="KW-0325">Glycoprotein</keyword>
<dbReference type="AlphaFoldDB" id="A0A2G8SJ62"/>
<dbReference type="SMART" id="SM00710">
    <property type="entry name" value="PbH1"/>
    <property type="match status" value="6"/>
</dbReference>
<evidence type="ECO:0000313" key="20">
    <source>
        <dbReference type="Proteomes" id="UP000230002"/>
    </source>
</evidence>
<evidence type="ECO:0000256" key="2">
    <source>
        <dbReference type="ARBA" id="ARBA00008834"/>
    </source>
</evidence>
<dbReference type="InterPro" id="IPR006626">
    <property type="entry name" value="PbH1"/>
</dbReference>
<organism evidence="19 20">
    <name type="scientific">Ganoderma sinense ZZ0214-1</name>
    <dbReference type="NCBI Taxonomy" id="1077348"/>
    <lineage>
        <taxon>Eukaryota</taxon>
        <taxon>Fungi</taxon>
        <taxon>Dikarya</taxon>
        <taxon>Basidiomycota</taxon>
        <taxon>Agaricomycotina</taxon>
        <taxon>Agaricomycetes</taxon>
        <taxon>Polyporales</taxon>
        <taxon>Polyporaceae</taxon>
        <taxon>Ganoderma</taxon>
    </lineage>
</organism>
<evidence type="ECO:0000256" key="16">
    <source>
        <dbReference type="PROSITE-ProRule" id="PRU10052"/>
    </source>
</evidence>
<feature type="active site" evidence="16">
    <location>
        <position position="250"/>
    </location>
</feature>
<comment type="function">
    <text evidence="13">Specific in hydrolyzing the terminal glycosidic bond of polygalacturonic acid and oligogalacturonates.</text>
</comment>
<evidence type="ECO:0000256" key="14">
    <source>
        <dbReference type="ARBA" id="ARBA00038933"/>
    </source>
</evidence>
<dbReference type="OrthoDB" id="187139at2759"/>
<keyword evidence="4 18" id="KW-0732">Signal</keyword>
<dbReference type="GO" id="GO:0005576">
    <property type="term" value="C:extracellular region"/>
    <property type="evidence" value="ECO:0007669"/>
    <property type="project" value="UniProtKB-SubCell"/>
</dbReference>
<evidence type="ECO:0000256" key="15">
    <source>
        <dbReference type="ARBA" id="ARBA00048766"/>
    </source>
</evidence>
<evidence type="ECO:0000256" key="5">
    <source>
        <dbReference type="ARBA" id="ARBA00022737"/>
    </source>
</evidence>
<proteinExistence type="inferred from homology"/>
<dbReference type="PANTHER" id="PTHR31736">
    <property type="match status" value="1"/>
</dbReference>
<dbReference type="EC" id="3.2.1.67" evidence="14"/>
<keyword evidence="5" id="KW-0677">Repeat</keyword>
<dbReference type="Gene3D" id="2.160.20.10">
    <property type="entry name" value="Single-stranded right-handed beta-helix, Pectin lyase-like"/>
    <property type="match status" value="1"/>
</dbReference>
<keyword evidence="9" id="KW-0119">Carbohydrate metabolism</keyword>
<dbReference type="InterPro" id="IPR011050">
    <property type="entry name" value="Pectin_lyase_fold/virulence"/>
</dbReference>
<evidence type="ECO:0000256" key="8">
    <source>
        <dbReference type="ARBA" id="ARBA00023180"/>
    </source>
</evidence>
<protein>
    <recommendedName>
        <fullName evidence="14">galacturonan 1,4-alpha-galacturonidase</fullName>
        <ecNumber evidence="14">3.2.1.67</ecNumber>
    </recommendedName>
</protein>
<evidence type="ECO:0000256" key="10">
    <source>
        <dbReference type="ARBA" id="ARBA00023295"/>
    </source>
</evidence>
<comment type="caution">
    <text evidence="19">The sequence shown here is derived from an EMBL/GenBank/DDBJ whole genome shotgun (WGS) entry which is preliminary data.</text>
</comment>
<comment type="catalytic activity">
    <reaction evidence="15">
        <text>[(1-&gt;4)-alpha-D-galacturonosyl](n) + H2O = alpha-D-galacturonate + [(1-&gt;4)-alpha-D-galacturonosyl](n-1)</text>
        <dbReference type="Rhea" id="RHEA:14117"/>
        <dbReference type="Rhea" id="RHEA-COMP:14570"/>
        <dbReference type="Rhea" id="RHEA-COMP:14572"/>
        <dbReference type="ChEBI" id="CHEBI:15377"/>
        <dbReference type="ChEBI" id="CHEBI:58658"/>
        <dbReference type="ChEBI" id="CHEBI:140523"/>
        <dbReference type="EC" id="3.2.1.67"/>
    </reaction>
</comment>
<comment type="similarity">
    <text evidence="2 17">Belongs to the glycosyl hydrolase 28 family.</text>
</comment>
<dbReference type="GO" id="GO:0071555">
    <property type="term" value="P:cell wall organization"/>
    <property type="evidence" value="ECO:0007669"/>
    <property type="project" value="UniProtKB-KW"/>
</dbReference>
<evidence type="ECO:0000256" key="3">
    <source>
        <dbReference type="ARBA" id="ARBA00022525"/>
    </source>
</evidence>
<evidence type="ECO:0000256" key="11">
    <source>
        <dbReference type="ARBA" id="ARBA00023316"/>
    </source>
</evidence>
<dbReference type="Proteomes" id="UP000230002">
    <property type="component" value="Unassembled WGS sequence"/>
</dbReference>
<dbReference type="GO" id="GO:0045490">
    <property type="term" value="P:pectin catabolic process"/>
    <property type="evidence" value="ECO:0007669"/>
    <property type="project" value="UniProtKB-ARBA"/>
</dbReference>
<dbReference type="PANTHER" id="PTHR31736:SF12">
    <property type="entry name" value="EXO-POLYGALACTURONASE, PUTATIVE-RELATED"/>
    <property type="match status" value="1"/>
</dbReference>
<evidence type="ECO:0000256" key="9">
    <source>
        <dbReference type="ARBA" id="ARBA00023277"/>
    </source>
</evidence>
<keyword evidence="12" id="KW-0624">Polysaccharide degradation</keyword>
<name>A0A2G8SJ62_9APHY</name>
<dbReference type="EMBL" id="AYKW01000007">
    <property type="protein sequence ID" value="PIL33799.1"/>
    <property type="molecule type" value="Genomic_DNA"/>
</dbReference>
<sequence length="412" mass="43690">MGFILQKATLLTYVLTVVAYAASVPASLEDRATSACTLTASGSDDAPAFLSAAADSSCPTVTIPSGTTLSIQSKLNMTGISNKHIDLQGTIKFNDDIDYWTDNAFTFSFQDQAAFWLLGGTNIVLDGGGTLDGSGQAWYDAFAKDDDTVRPILLTLYQATDVTVQNIKMINGPEWINFVNEGKNVVFRNITISAVSTSSHAAKNTDGWDIFRSDNVTIADSDINNGDDCVSFKPNATNILVSNLSCNGSHGISVGSLGQYSGEYDLVQNVLATNIRMSNAENGARIKAWAGKNVGSGLVKNITFEGFVESNVDSPVVIDQCYETSDSDCAKYPSNTYIQDIWFTNISGTSSGKEKAVVASLSCSPDGRCSNINVNGITVTPPSKYGDASFDCANVDLTGDDASLFGTCTTSD</sequence>
<dbReference type="SUPFAM" id="SSF51126">
    <property type="entry name" value="Pectin lyase-like"/>
    <property type="match status" value="1"/>
</dbReference>
<dbReference type="InterPro" id="IPR012334">
    <property type="entry name" value="Pectin_lyas_fold"/>
</dbReference>
<evidence type="ECO:0000256" key="17">
    <source>
        <dbReference type="RuleBase" id="RU361169"/>
    </source>
</evidence>
<keyword evidence="3" id="KW-0964">Secreted</keyword>
<keyword evidence="7" id="KW-1015">Disulfide bond</keyword>
<comment type="subcellular location">
    <subcellularLocation>
        <location evidence="1">Secreted</location>
    </subcellularLocation>
</comment>
<dbReference type="STRING" id="1077348.A0A2G8SJ62"/>
<reference evidence="19 20" key="1">
    <citation type="journal article" date="2015" name="Sci. Rep.">
        <title>Chromosome-level genome map provides insights into diverse defense mechanisms in the medicinal fungus Ganoderma sinense.</title>
        <authorList>
            <person name="Zhu Y."/>
            <person name="Xu J."/>
            <person name="Sun C."/>
            <person name="Zhou S."/>
            <person name="Xu H."/>
            <person name="Nelson D.R."/>
            <person name="Qian J."/>
            <person name="Song J."/>
            <person name="Luo H."/>
            <person name="Xiang L."/>
            <person name="Li Y."/>
            <person name="Xu Z."/>
            <person name="Ji A."/>
            <person name="Wang L."/>
            <person name="Lu S."/>
            <person name="Hayward A."/>
            <person name="Sun W."/>
            <person name="Li X."/>
            <person name="Schwartz D.C."/>
            <person name="Wang Y."/>
            <person name="Chen S."/>
        </authorList>
    </citation>
    <scope>NUCLEOTIDE SEQUENCE [LARGE SCALE GENOMIC DNA]</scope>
    <source>
        <strain evidence="19 20">ZZ0214-1</strain>
    </source>
</reference>
<keyword evidence="10 17" id="KW-0326">Glycosidase</keyword>
<accession>A0A2G8SJ62</accession>
<evidence type="ECO:0000256" key="7">
    <source>
        <dbReference type="ARBA" id="ARBA00023157"/>
    </source>
</evidence>
<feature type="signal peptide" evidence="18">
    <location>
        <begin position="1"/>
        <end position="21"/>
    </location>
</feature>
<dbReference type="GO" id="GO:0004650">
    <property type="term" value="F:polygalacturonase activity"/>
    <property type="evidence" value="ECO:0007669"/>
    <property type="project" value="InterPro"/>
</dbReference>
<gene>
    <name evidence="19" type="ORF">GSI_04424</name>
</gene>
<keyword evidence="6 17" id="KW-0378">Hydrolase</keyword>
<evidence type="ECO:0000256" key="12">
    <source>
        <dbReference type="ARBA" id="ARBA00023326"/>
    </source>
</evidence>